<dbReference type="InterPro" id="IPR016050">
    <property type="entry name" value="Proteasome_bsu_CS"/>
</dbReference>
<keyword evidence="1 4" id="KW-0963">Cytoplasm</keyword>
<dbReference type="InterPro" id="IPR016295">
    <property type="entry name" value="Proteasome_beta4"/>
</dbReference>
<dbReference type="Gene3D" id="3.60.20.10">
    <property type="entry name" value="Glutamine Phosphoribosylpyrophosphate, subunit 1, domain 1"/>
    <property type="match status" value="1"/>
</dbReference>
<dbReference type="GO" id="GO:0019774">
    <property type="term" value="C:proteasome core complex, beta-subunit complex"/>
    <property type="evidence" value="ECO:0007669"/>
    <property type="project" value="UniProtKB-UniRule"/>
</dbReference>
<dbReference type="Proteomes" id="UP000241890">
    <property type="component" value="Unassembled WGS sequence"/>
</dbReference>
<dbReference type="SUPFAM" id="SSF56235">
    <property type="entry name" value="N-terminal nucleophile aminohydrolases (Ntn hydrolases)"/>
    <property type="match status" value="1"/>
</dbReference>
<organism evidence="5 6">
    <name type="scientific">Hondaea fermentalgiana</name>
    <dbReference type="NCBI Taxonomy" id="2315210"/>
    <lineage>
        <taxon>Eukaryota</taxon>
        <taxon>Sar</taxon>
        <taxon>Stramenopiles</taxon>
        <taxon>Bigyra</taxon>
        <taxon>Labyrinthulomycetes</taxon>
        <taxon>Thraustochytrida</taxon>
        <taxon>Thraustochytriidae</taxon>
        <taxon>Hondaea</taxon>
    </lineage>
</organism>
<keyword evidence="3 4" id="KW-0539">Nucleus</keyword>
<reference evidence="5 6" key="1">
    <citation type="submission" date="2017-12" db="EMBL/GenBank/DDBJ databases">
        <title>Sequencing, de novo assembly and annotation of complete genome of a new Thraustochytrid species, strain FCC1311.</title>
        <authorList>
            <person name="Sedici K."/>
            <person name="Godart F."/>
            <person name="Aiese Cigliano R."/>
            <person name="Sanseverino W."/>
            <person name="Barakat M."/>
            <person name="Ortet P."/>
            <person name="Marechal E."/>
            <person name="Cagnac O."/>
            <person name="Amato A."/>
        </authorList>
    </citation>
    <scope>NUCLEOTIDE SEQUENCE [LARGE SCALE GENOMIC DNA]</scope>
</reference>
<evidence type="ECO:0000313" key="6">
    <source>
        <dbReference type="Proteomes" id="UP000241890"/>
    </source>
</evidence>
<dbReference type="PROSITE" id="PS00854">
    <property type="entry name" value="PROTEASOME_BETA_1"/>
    <property type="match status" value="1"/>
</dbReference>
<evidence type="ECO:0000256" key="4">
    <source>
        <dbReference type="PIRNR" id="PIRNR001213"/>
    </source>
</evidence>
<evidence type="ECO:0000256" key="3">
    <source>
        <dbReference type="ARBA" id="ARBA00023242"/>
    </source>
</evidence>
<dbReference type="PANTHER" id="PTHR32194:SF6">
    <property type="entry name" value="PROTEASOME SUBUNIT BETA"/>
    <property type="match status" value="1"/>
</dbReference>
<dbReference type="GO" id="GO:0051603">
    <property type="term" value="P:proteolysis involved in protein catabolic process"/>
    <property type="evidence" value="ECO:0007669"/>
    <property type="project" value="InterPro"/>
</dbReference>
<dbReference type="InParanoid" id="A0A2R5GG53"/>
<evidence type="ECO:0000256" key="2">
    <source>
        <dbReference type="ARBA" id="ARBA00022942"/>
    </source>
</evidence>
<dbReference type="InterPro" id="IPR001353">
    <property type="entry name" value="Proteasome_sua/b"/>
</dbReference>
<gene>
    <name evidence="5" type="ORF">FCC1311_061122</name>
</gene>
<dbReference type="Pfam" id="PF00227">
    <property type="entry name" value="Proteasome"/>
    <property type="match status" value="1"/>
</dbReference>
<dbReference type="PANTHER" id="PTHR32194">
    <property type="entry name" value="METALLOPROTEASE TLDD"/>
    <property type="match status" value="1"/>
</dbReference>
<dbReference type="PROSITE" id="PS51476">
    <property type="entry name" value="PROTEASOME_BETA_2"/>
    <property type="match status" value="1"/>
</dbReference>
<dbReference type="EMBL" id="BEYU01000067">
    <property type="protein sequence ID" value="GBG29892.1"/>
    <property type="molecule type" value="Genomic_DNA"/>
</dbReference>
<dbReference type="CDD" id="cd03760">
    <property type="entry name" value="proteasome_beta_type_4"/>
    <property type="match status" value="1"/>
</dbReference>
<keyword evidence="6" id="KW-1185">Reference proteome</keyword>
<evidence type="ECO:0000256" key="1">
    <source>
        <dbReference type="ARBA" id="ARBA00022490"/>
    </source>
</evidence>
<dbReference type="PIRSF" id="PIRSF001213">
    <property type="entry name" value="Psome_endopept_beta"/>
    <property type="match status" value="1"/>
</dbReference>
<dbReference type="GO" id="GO:0005737">
    <property type="term" value="C:cytoplasm"/>
    <property type="evidence" value="ECO:0007669"/>
    <property type="project" value="UniProtKB-SubCell"/>
</dbReference>
<proteinExistence type="inferred from homology"/>
<dbReference type="OrthoDB" id="10248542at2759"/>
<dbReference type="GO" id="GO:0005634">
    <property type="term" value="C:nucleus"/>
    <property type="evidence" value="ECO:0007669"/>
    <property type="project" value="UniProtKB-SubCell"/>
</dbReference>
<comment type="similarity">
    <text evidence="4">Belongs to the peptidase T1B family.</text>
</comment>
<protein>
    <recommendedName>
        <fullName evidence="4">Proteasome subunit beta</fullName>
    </recommendedName>
</protein>
<dbReference type="InterPro" id="IPR029055">
    <property type="entry name" value="Ntn_hydrolases_N"/>
</dbReference>
<comment type="caution">
    <text evidence="5">The sequence shown here is derived from an EMBL/GenBank/DDBJ whole genome shotgun (WGS) entry which is preliminary data.</text>
</comment>
<name>A0A2R5GG53_9STRA</name>
<evidence type="ECO:0000313" key="5">
    <source>
        <dbReference type="EMBL" id="GBG29892.1"/>
    </source>
</evidence>
<keyword evidence="2 4" id="KW-0647">Proteasome</keyword>
<sequence length="254" mass="27792">MATVSQTLACAASGADVSAGRSAADPHKHTTSPIVTGTSVVALKYKDGVMMAADTLGSYGSLSRFTDLRRIVTTGGYTLVGADGDYSDFQYVQDILKELEVEDACVADGITHSPKEIWCCMARILYHRRSKMNPLWNNLVIAGFHEGEAFLGTTDKIGTSYECDFVATGMGLHMAMPILRRHWKPNMSESEARELLESCMRTLFYRDCRTINKITFASATKKGPSVDEPVEVSTEWSYQSFVDPKAGSDTGGSW</sequence>
<accession>A0A2R5GG53</accession>
<comment type="subcellular location">
    <subcellularLocation>
        <location evidence="4">Cytoplasm</location>
    </subcellularLocation>
    <subcellularLocation>
        <location evidence="4">Nucleus</location>
    </subcellularLocation>
</comment>
<dbReference type="AlphaFoldDB" id="A0A2R5GG53"/>
<dbReference type="InterPro" id="IPR023333">
    <property type="entry name" value="Proteasome_suB-type"/>
</dbReference>
<comment type="function">
    <text evidence="4">Non-catalytic component of the proteasome.</text>
</comment>
<dbReference type="FunCoup" id="A0A2R5GG53">
    <property type="interactions" value="606"/>
</dbReference>